<gene>
    <name evidence="2" type="ORF">GCM10009682_34190</name>
</gene>
<proteinExistence type="predicted"/>
<dbReference type="Proteomes" id="UP001500218">
    <property type="component" value="Unassembled WGS sequence"/>
</dbReference>
<evidence type="ECO:0000256" key="1">
    <source>
        <dbReference type="SAM" id="MobiDB-lite"/>
    </source>
</evidence>
<reference evidence="3" key="1">
    <citation type="journal article" date="2019" name="Int. J. Syst. Evol. Microbiol.">
        <title>The Global Catalogue of Microorganisms (GCM) 10K type strain sequencing project: providing services to taxonomists for standard genome sequencing and annotation.</title>
        <authorList>
            <consortium name="The Broad Institute Genomics Platform"/>
            <consortium name="The Broad Institute Genome Sequencing Center for Infectious Disease"/>
            <person name="Wu L."/>
            <person name="Ma J."/>
        </authorList>
    </citation>
    <scope>NUCLEOTIDE SEQUENCE [LARGE SCALE GENOMIC DNA]</scope>
    <source>
        <strain evidence="3">JCM 13250</strain>
    </source>
</reference>
<feature type="region of interest" description="Disordered" evidence="1">
    <location>
        <begin position="104"/>
        <end position="124"/>
    </location>
</feature>
<organism evidence="2 3">
    <name type="scientific">Luedemannella flava</name>
    <dbReference type="NCBI Taxonomy" id="349316"/>
    <lineage>
        <taxon>Bacteria</taxon>
        <taxon>Bacillati</taxon>
        <taxon>Actinomycetota</taxon>
        <taxon>Actinomycetes</taxon>
        <taxon>Micromonosporales</taxon>
        <taxon>Micromonosporaceae</taxon>
        <taxon>Luedemannella</taxon>
    </lineage>
</organism>
<evidence type="ECO:0000313" key="3">
    <source>
        <dbReference type="Proteomes" id="UP001500218"/>
    </source>
</evidence>
<sequence>MSEPFVWSEHAQRWRFPPPPDAVAAIDEVGHELGSDADIDAVIAALVARELSFLECMQGLVAIKAVTMPQAKQLVHRHHALAAGRKDREAFWAGLYDEITKELADRQRGPATDPVDRQAGRGGG</sequence>
<accession>A0ABP4YEW3</accession>
<protein>
    <submittedName>
        <fullName evidence="2">Uncharacterized protein</fullName>
    </submittedName>
</protein>
<evidence type="ECO:0000313" key="2">
    <source>
        <dbReference type="EMBL" id="GAA1809703.1"/>
    </source>
</evidence>
<dbReference type="RefSeq" id="WP_344132536.1">
    <property type="nucleotide sequence ID" value="NZ_BAAALT010000100.1"/>
</dbReference>
<keyword evidence="3" id="KW-1185">Reference proteome</keyword>
<comment type="caution">
    <text evidence="2">The sequence shown here is derived from an EMBL/GenBank/DDBJ whole genome shotgun (WGS) entry which is preliminary data.</text>
</comment>
<dbReference type="EMBL" id="BAAALT010000100">
    <property type="protein sequence ID" value="GAA1809703.1"/>
    <property type="molecule type" value="Genomic_DNA"/>
</dbReference>
<name>A0ABP4YEW3_9ACTN</name>